<dbReference type="Pfam" id="PF10387">
    <property type="entry name" value="DUF2442"/>
    <property type="match status" value="1"/>
</dbReference>
<dbReference type="Gene3D" id="3.30.2020.40">
    <property type="entry name" value="Uncharacterised protein PF10387, DUF2442"/>
    <property type="match status" value="1"/>
</dbReference>
<evidence type="ECO:0000313" key="2">
    <source>
        <dbReference type="EMBL" id="AKK05182.1"/>
    </source>
</evidence>
<name>A0A0G3H282_9CORY</name>
<reference evidence="3" key="2">
    <citation type="submission" date="2015-05" db="EMBL/GenBank/DDBJ databases">
        <title>Complete genome sequence of Corynebacterium mustelae DSM 45274, isolated from various tissues of a male ferret with lethal sepsis.</title>
        <authorList>
            <person name="Ruckert C."/>
            <person name="Albersmeier A."/>
            <person name="Winkler A."/>
            <person name="Tauch A."/>
        </authorList>
    </citation>
    <scope>NUCLEOTIDE SEQUENCE [LARGE SCALE GENOMIC DNA]</scope>
    <source>
        <strain evidence="3">DSM 45274</strain>
    </source>
</reference>
<gene>
    <name evidence="2" type="ORF">CMUST_04195</name>
</gene>
<dbReference type="KEGG" id="cmv:CMUST_04195"/>
<evidence type="ECO:0000313" key="3">
    <source>
        <dbReference type="Proteomes" id="UP000035199"/>
    </source>
</evidence>
<dbReference type="InterPro" id="IPR018841">
    <property type="entry name" value="DUF2442"/>
</dbReference>
<dbReference type="Proteomes" id="UP000035199">
    <property type="component" value="Chromosome"/>
</dbReference>
<feature type="domain" description="DNA mimic protein DMP19 C-terminal" evidence="1">
    <location>
        <begin position="98"/>
        <end position="212"/>
    </location>
</feature>
<evidence type="ECO:0000259" key="1">
    <source>
        <dbReference type="Pfam" id="PF14300"/>
    </source>
</evidence>
<accession>A0A0G3H282</accession>
<sequence length="222" mass="24838">MLAGYKIADVTVIEEAIEIMLENGMVVTEPLSRHVTLEKATKAQLSQWEKTPEGFGLNWPEIKPPTPNGIIDVLYCLQNSLYDAAENRWESVGRDLTQLSTDDQQLVALYLMELEINHGGFRAFFENGGTTIYDLALAALTRMGANETITLLEAMMGIITPAITIAQSDDSRDVMEVILATLTEQDDNALEELEKRFWDYPENLPALVVATYSDEVIRNNHT</sequence>
<reference evidence="2 3" key="1">
    <citation type="journal article" date="2015" name="Genome Announc.">
        <title>Complete Genome Sequence of the Type Strain Corynebacterium mustelae DSM 45274, Isolated from Various Tissues of a Male Ferret with Lethal Sepsis.</title>
        <authorList>
            <person name="Ruckert C."/>
            <person name="Eimer J."/>
            <person name="Winkler A."/>
            <person name="Tauch A."/>
        </authorList>
    </citation>
    <scope>NUCLEOTIDE SEQUENCE [LARGE SCALE GENOMIC DNA]</scope>
    <source>
        <strain evidence="2 3">DSM 45274</strain>
    </source>
</reference>
<keyword evidence="3" id="KW-1185">Reference proteome</keyword>
<dbReference type="AlphaFoldDB" id="A0A0G3H282"/>
<dbReference type="Gene3D" id="1.20.1420.60">
    <property type="match status" value="1"/>
</dbReference>
<organism evidence="2 3">
    <name type="scientific">Corynebacterium mustelae</name>
    <dbReference type="NCBI Taxonomy" id="571915"/>
    <lineage>
        <taxon>Bacteria</taxon>
        <taxon>Bacillati</taxon>
        <taxon>Actinomycetota</taxon>
        <taxon>Actinomycetes</taxon>
        <taxon>Mycobacteriales</taxon>
        <taxon>Corynebacteriaceae</taxon>
        <taxon>Corynebacterium</taxon>
    </lineage>
</organism>
<proteinExistence type="predicted"/>
<dbReference type="EMBL" id="CP011542">
    <property type="protein sequence ID" value="AKK05182.1"/>
    <property type="molecule type" value="Genomic_DNA"/>
</dbReference>
<dbReference type="OrthoDB" id="2613291at2"/>
<protein>
    <recommendedName>
        <fullName evidence="1">DNA mimic protein DMP19 C-terminal domain-containing protein</fullName>
    </recommendedName>
</protein>
<dbReference type="PATRIC" id="fig|571915.4.peg.895"/>
<dbReference type="Pfam" id="PF14300">
    <property type="entry name" value="DMP19"/>
    <property type="match status" value="1"/>
</dbReference>
<dbReference type="RefSeq" id="WP_047261442.1">
    <property type="nucleotide sequence ID" value="NZ_CP011542.1"/>
</dbReference>
<dbReference type="InterPro" id="IPR025402">
    <property type="entry name" value="DMP19_C"/>
</dbReference>